<gene>
    <name evidence="8" type="ORF">DCAR_0314158</name>
</gene>
<dbReference type="GO" id="GO:0005737">
    <property type="term" value="C:cytoplasm"/>
    <property type="evidence" value="ECO:0007669"/>
    <property type="project" value="UniProtKB-SubCell"/>
</dbReference>
<evidence type="ECO:0000256" key="3">
    <source>
        <dbReference type="ARBA" id="ARBA00022490"/>
    </source>
</evidence>
<protein>
    <recommendedName>
        <fullName evidence="7">FLZ-type domain-containing protein</fullName>
    </recommendedName>
</protein>
<evidence type="ECO:0000256" key="5">
    <source>
        <dbReference type="ARBA" id="ARBA00022771"/>
    </source>
</evidence>
<keyword evidence="4" id="KW-0479">Metal-binding</keyword>
<evidence type="ECO:0000259" key="7">
    <source>
        <dbReference type="PROSITE" id="PS51795"/>
    </source>
</evidence>
<reference evidence="8" key="2">
    <citation type="submission" date="2022-03" db="EMBL/GenBank/DDBJ databases">
        <title>Draft title - Genomic analysis of global carrot germplasm unveils the trajectory of domestication and the origin of high carotenoid orange carrot.</title>
        <authorList>
            <person name="Iorizzo M."/>
            <person name="Ellison S."/>
            <person name="Senalik D."/>
            <person name="Macko-Podgorni A."/>
            <person name="Grzebelus D."/>
            <person name="Bostan H."/>
            <person name="Rolling W."/>
            <person name="Curaba J."/>
            <person name="Simon P."/>
        </authorList>
    </citation>
    <scope>NUCLEOTIDE SEQUENCE</scope>
    <source>
        <tissue evidence="8">Leaf</tissue>
    </source>
</reference>
<evidence type="ECO:0000256" key="1">
    <source>
        <dbReference type="ARBA" id="ARBA00004496"/>
    </source>
</evidence>
<evidence type="ECO:0000256" key="4">
    <source>
        <dbReference type="ARBA" id="ARBA00022723"/>
    </source>
</evidence>
<sequence length="129" mass="14657">MVKRTRVGTASTLAGDTDVINYVAATPQPWQYCVAPMPNAFSQLQIEPSSQASRIFTVEAPANVEVWRDGYDKIGSFLEHCFYCKRKFKADGAVFMYREKAFCKTVCREIQMMGDNMKERLAAKRKVVD</sequence>
<keyword evidence="9" id="KW-1185">Reference proteome</keyword>
<accession>A0AAF1AWD3</accession>
<evidence type="ECO:0000256" key="6">
    <source>
        <dbReference type="PROSITE-ProRule" id="PRU01131"/>
    </source>
</evidence>
<evidence type="ECO:0000313" key="8">
    <source>
        <dbReference type="EMBL" id="WOG94861.1"/>
    </source>
</evidence>
<dbReference type="KEGG" id="dcr:108213464"/>
<proteinExistence type="inferred from homology"/>
<evidence type="ECO:0000256" key="2">
    <source>
        <dbReference type="ARBA" id="ARBA00009374"/>
    </source>
</evidence>
<organism evidence="8 9">
    <name type="scientific">Daucus carota subsp. sativus</name>
    <name type="common">Carrot</name>
    <dbReference type="NCBI Taxonomy" id="79200"/>
    <lineage>
        <taxon>Eukaryota</taxon>
        <taxon>Viridiplantae</taxon>
        <taxon>Streptophyta</taxon>
        <taxon>Embryophyta</taxon>
        <taxon>Tracheophyta</taxon>
        <taxon>Spermatophyta</taxon>
        <taxon>Magnoliopsida</taxon>
        <taxon>eudicotyledons</taxon>
        <taxon>Gunneridae</taxon>
        <taxon>Pentapetalae</taxon>
        <taxon>asterids</taxon>
        <taxon>campanulids</taxon>
        <taxon>Apiales</taxon>
        <taxon>Apiaceae</taxon>
        <taxon>Apioideae</taxon>
        <taxon>Scandiceae</taxon>
        <taxon>Daucinae</taxon>
        <taxon>Daucus</taxon>
        <taxon>Daucus sect. Daucus</taxon>
    </lineage>
</organism>
<keyword evidence="3" id="KW-0963">Cytoplasm</keyword>
<dbReference type="GO" id="GO:0008270">
    <property type="term" value="F:zinc ion binding"/>
    <property type="evidence" value="ECO:0007669"/>
    <property type="project" value="UniProtKB-KW"/>
</dbReference>
<comment type="similarity">
    <text evidence="2">Belongs to the FLZ family.</text>
</comment>
<keyword evidence="5" id="KW-0863">Zinc-finger</keyword>
<dbReference type="PANTHER" id="PTHR33059:SF4">
    <property type="entry name" value="FCS-LIKE ZINC FINGER 5"/>
    <property type="match status" value="1"/>
</dbReference>
<feature type="domain" description="FLZ-type" evidence="7">
    <location>
        <begin position="76"/>
        <end position="119"/>
    </location>
</feature>
<dbReference type="AlphaFoldDB" id="A0AAF1AWD3"/>
<name>A0AAF1AWD3_DAUCS</name>
<evidence type="ECO:0000313" key="9">
    <source>
        <dbReference type="Proteomes" id="UP000077755"/>
    </source>
</evidence>
<dbReference type="EMBL" id="CP093345">
    <property type="protein sequence ID" value="WOG94861.1"/>
    <property type="molecule type" value="Genomic_DNA"/>
</dbReference>
<reference evidence="8" key="1">
    <citation type="journal article" date="2016" name="Nat. Genet.">
        <title>A high-quality carrot genome assembly provides new insights into carotenoid accumulation and asterid genome evolution.</title>
        <authorList>
            <person name="Iorizzo M."/>
            <person name="Ellison S."/>
            <person name="Senalik D."/>
            <person name="Zeng P."/>
            <person name="Satapoomin P."/>
            <person name="Huang J."/>
            <person name="Bowman M."/>
            <person name="Iovene M."/>
            <person name="Sanseverino W."/>
            <person name="Cavagnaro P."/>
            <person name="Yildiz M."/>
            <person name="Macko-Podgorni A."/>
            <person name="Moranska E."/>
            <person name="Grzebelus E."/>
            <person name="Grzebelus D."/>
            <person name="Ashrafi H."/>
            <person name="Zheng Z."/>
            <person name="Cheng S."/>
            <person name="Spooner D."/>
            <person name="Van Deynze A."/>
            <person name="Simon P."/>
        </authorList>
    </citation>
    <scope>NUCLEOTIDE SEQUENCE</scope>
    <source>
        <tissue evidence="8">Leaf</tissue>
    </source>
</reference>
<feature type="zinc finger region" description="FLZ-type" evidence="6">
    <location>
        <begin position="76"/>
        <end position="119"/>
    </location>
</feature>
<dbReference type="PANTHER" id="PTHR33059">
    <property type="entry name" value="FCS-LIKE ZINC FINGER 5"/>
    <property type="match status" value="1"/>
</dbReference>
<dbReference type="Pfam" id="PF04570">
    <property type="entry name" value="zf-FLZ"/>
    <property type="match status" value="1"/>
</dbReference>
<keyword evidence="5" id="KW-0862">Zinc</keyword>
<dbReference type="InterPro" id="IPR007650">
    <property type="entry name" value="Zf-FLZ_dom"/>
</dbReference>
<comment type="subcellular location">
    <subcellularLocation>
        <location evidence="1">Cytoplasm</location>
    </subcellularLocation>
</comment>
<dbReference type="PROSITE" id="PS51795">
    <property type="entry name" value="ZF_FLZ"/>
    <property type="match status" value="1"/>
</dbReference>
<dbReference type="Proteomes" id="UP000077755">
    <property type="component" value="Chromosome 3"/>
</dbReference>